<evidence type="ECO:0000313" key="13">
    <source>
        <dbReference type="EMBL" id="GLI53033.1"/>
    </source>
</evidence>
<comment type="function">
    <text evidence="10">Catalyzes the 2-thiolation of uridine at the wobble position (U34) of tRNA, leading to the formation of s(2)U34.</text>
</comment>
<comment type="caution">
    <text evidence="13">The sequence shown here is derived from an EMBL/GenBank/DDBJ whole genome shotgun (WGS) entry which is preliminary data.</text>
</comment>
<keyword evidence="2 10" id="KW-0820">tRNA-binding</keyword>
<evidence type="ECO:0000256" key="8">
    <source>
        <dbReference type="ARBA" id="ARBA00023157"/>
    </source>
</evidence>
<feature type="domain" description="tRNA-specific 2-thiouridylase MnmA-like central" evidence="12">
    <location>
        <begin position="195"/>
        <end position="252"/>
    </location>
</feature>
<feature type="region of interest" description="Interaction with tRNA" evidence="10">
    <location>
        <begin position="286"/>
        <end position="287"/>
    </location>
</feature>
<organism evidence="13 14">
    <name type="scientific">Thermodesulfovibrio yellowstonii</name>
    <dbReference type="NCBI Taxonomy" id="28262"/>
    <lineage>
        <taxon>Bacteria</taxon>
        <taxon>Pseudomonadati</taxon>
        <taxon>Nitrospirota</taxon>
        <taxon>Thermodesulfovibrionia</taxon>
        <taxon>Thermodesulfovibrionales</taxon>
        <taxon>Thermodesulfovibrionaceae</taxon>
        <taxon>Thermodesulfovibrio</taxon>
    </lineage>
</organism>
<feature type="active site" description="Nucleophile" evidence="10">
    <location>
        <position position="89"/>
    </location>
</feature>
<dbReference type="GO" id="GO:0002143">
    <property type="term" value="P:tRNA wobble position uridine thiolation"/>
    <property type="evidence" value="ECO:0007669"/>
    <property type="project" value="TreeGrafter"/>
</dbReference>
<dbReference type="Proteomes" id="UP001144297">
    <property type="component" value="Unassembled WGS sequence"/>
</dbReference>
<dbReference type="Pfam" id="PF20258">
    <property type="entry name" value="tRNA_Me_trans_C"/>
    <property type="match status" value="1"/>
</dbReference>
<dbReference type="FunFam" id="2.40.30.10:FF:000023">
    <property type="entry name" value="tRNA-specific 2-thiouridylase MnmA"/>
    <property type="match status" value="1"/>
</dbReference>
<dbReference type="Pfam" id="PF03054">
    <property type="entry name" value="tRNA_Me_trans"/>
    <property type="match status" value="1"/>
</dbReference>
<dbReference type="Gene3D" id="3.40.50.620">
    <property type="entry name" value="HUPs"/>
    <property type="match status" value="1"/>
</dbReference>
<evidence type="ECO:0000259" key="11">
    <source>
        <dbReference type="Pfam" id="PF20258"/>
    </source>
</evidence>
<comment type="caution">
    <text evidence="10">Lacks conserved residue(s) required for the propagation of feature annotation.</text>
</comment>
<dbReference type="CDD" id="cd01998">
    <property type="entry name" value="MnmA_TRMU-like"/>
    <property type="match status" value="1"/>
</dbReference>
<dbReference type="PANTHER" id="PTHR11933">
    <property type="entry name" value="TRNA 5-METHYLAMINOMETHYL-2-THIOURIDYLATE -METHYLTRANSFERASE"/>
    <property type="match status" value="1"/>
</dbReference>
<dbReference type="HAMAP" id="MF_00144">
    <property type="entry name" value="tRNA_thiouridyl_MnmA"/>
    <property type="match status" value="1"/>
</dbReference>
<gene>
    <name evidence="13" type="primary">trmU1</name>
    <name evidence="10" type="synonym">mnmA</name>
    <name evidence="13" type="ORF">TISLANDTSLP1_07260</name>
</gene>
<name>A0A9W6GD62_9BACT</name>
<dbReference type="GO" id="GO:0005524">
    <property type="term" value="F:ATP binding"/>
    <property type="evidence" value="ECO:0007669"/>
    <property type="project" value="UniProtKB-KW"/>
</dbReference>
<evidence type="ECO:0000256" key="9">
    <source>
        <dbReference type="ARBA" id="ARBA00051542"/>
    </source>
</evidence>
<dbReference type="InterPro" id="IPR046885">
    <property type="entry name" value="MnmA-like_C"/>
</dbReference>
<evidence type="ECO:0000256" key="6">
    <source>
        <dbReference type="ARBA" id="ARBA00022840"/>
    </source>
</evidence>
<sequence length="342" mass="38970">MEKVLLAMSGGIDSSVAAYLIKKRGMAVEGVFFILFDEPANIELAKQTANFLNIKLHIEDLREKFKADVITPFFEGYKRGITPNPCVICNKKIKFPLLKFLAEKVNANYIATGHYARIVRINNIPLLMKGIDPKKDQSYFLYGIERALLSHIIFPLGEYTKYQIREIAEKVGIPSKVAEESTEVCFLKDKRYYESIRPLKEGPIIEMSTGKIIGQHRGIHLYTIGQRKRLGIASPYPLYVIKIEPSENAVYVDSKEKAFMREFVVNELNWLWDIEKEEFSCQVKIRYAMNPEKATVTLINENKVKVSFEKPQFAPTPGQSAVFYNGDIVLGGGVIKEIRQGF</sequence>
<dbReference type="EMBL" id="BSDX01000001">
    <property type="protein sequence ID" value="GLI53033.1"/>
    <property type="molecule type" value="Genomic_DNA"/>
</dbReference>
<dbReference type="Pfam" id="PF20259">
    <property type="entry name" value="tRNA_Me_trans_M"/>
    <property type="match status" value="1"/>
</dbReference>
<feature type="binding site" evidence="10">
    <location>
        <position position="33"/>
    </location>
    <ligand>
        <name>ATP</name>
        <dbReference type="ChEBI" id="CHEBI:30616"/>
    </ligand>
</feature>
<feature type="site" description="Interaction with tRNA" evidence="10">
    <location>
        <position position="319"/>
    </location>
</feature>
<keyword evidence="5 10" id="KW-0547">Nucleotide-binding</keyword>
<dbReference type="GO" id="GO:0103016">
    <property type="term" value="F:tRNA-uridine 2-sulfurtransferase activity"/>
    <property type="evidence" value="ECO:0007669"/>
    <property type="project" value="UniProtKB-EC"/>
</dbReference>
<evidence type="ECO:0000256" key="7">
    <source>
        <dbReference type="ARBA" id="ARBA00022884"/>
    </source>
</evidence>
<dbReference type="SUPFAM" id="SSF52402">
    <property type="entry name" value="Adenine nucleotide alpha hydrolases-like"/>
    <property type="match status" value="1"/>
</dbReference>
<evidence type="ECO:0000256" key="5">
    <source>
        <dbReference type="ARBA" id="ARBA00022741"/>
    </source>
</evidence>
<dbReference type="Gene3D" id="2.30.30.280">
    <property type="entry name" value="Adenine nucleotide alpha hydrolases-like domains"/>
    <property type="match status" value="1"/>
</dbReference>
<dbReference type="EC" id="2.8.1.13" evidence="10"/>
<evidence type="ECO:0000259" key="12">
    <source>
        <dbReference type="Pfam" id="PF20259"/>
    </source>
</evidence>
<keyword evidence="3 10" id="KW-0808">Transferase</keyword>
<evidence type="ECO:0000256" key="1">
    <source>
        <dbReference type="ARBA" id="ARBA00022490"/>
    </source>
</evidence>
<comment type="catalytic activity">
    <reaction evidence="9 10">
        <text>S-sulfanyl-L-cysteinyl-[protein] + uridine(34) in tRNA + AH2 + ATP = 2-thiouridine(34) in tRNA + L-cysteinyl-[protein] + A + AMP + diphosphate + H(+)</text>
        <dbReference type="Rhea" id="RHEA:47032"/>
        <dbReference type="Rhea" id="RHEA-COMP:10131"/>
        <dbReference type="Rhea" id="RHEA-COMP:11726"/>
        <dbReference type="Rhea" id="RHEA-COMP:11727"/>
        <dbReference type="Rhea" id="RHEA-COMP:11728"/>
        <dbReference type="ChEBI" id="CHEBI:13193"/>
        <dbReference type="ChEBI" id="CHEBI:15378"/>
        <dbReference type="ChEBI" id="CHEBI:17499"/>
        <dbReference type="ChEBI" id="CHEBI:29950"/>
        <dbReference type="ChEBI" id="CHEBI:30616"/>
        <dbReference type="ChEBI" id="CHEBI:33019"/>
        <dbReference type="ChEBI" id="CHEBI:61963"/>
        <dbReference type="ChEBI" id="CHEBI:65315"/>
        <dbReference type="ChEBI" id="CHEBI:87170"/>
        <dbReference type="ChEBI" id="CHEBI:456215"/>
        <dbReference type="EC" id="2.8.1.13"/>
    </reaction>
</comment>
<dbReference type="PANTHER" id="PTHR11933:SF5">
    <property type="entry name" value="MITOCHONDRIAL TRNA-SPECIFIC 2-THIOURIDYLASE 1"/>
    <property type="match status" value="1"/>
</dbReference>
<proteinExistence type="inferred from homology"/>
<evidence type="ECO:0000313" key="14">
    <source>
        <dbReference type="Proteomes" id="UP001144297"/>
    </source>
</evidence>
<dbReference type="InterPro" id="IPR023382">
    <property type="entry name" value="MnmA-like_central_sf"/>
</dbReference>
<feature type="active site" description="Cysteine persulfide intermediate" evidence="10">
    <location>
        <position position="185"/>
    </location>
</feature>
<dbReference type="NCBIfam" id="TIGR00420">
    <property type="entry name" value="trmU"/>
    <property type="match status" value="1"/>
</dbReference>
<keyword evidence="14" id="KW-1185">Reference proteome</keyword>
<dbReference type="InterPro" id="IPR046884">
    <property type="entry name" value="MnmA-like_central"/>
</dbReference>
<keyword evidence="4 10" id="KW-0819">tRNA processing</keyword>
<keyword evidence="6 10" id="KW-0067">ATP-binding</keyword>
<evidence type="ECO:0000256" key="3">
    <source>
        <dbReference type="ARBA" id="ARBA00022679"/>
    </source>
</evidence>
<comment type="subcellular location">
    <subcellularLocation>
        <location evidence="10">Cytoplasm</location>
    </subcellularLocation>
</comment>
<dbReference type="InterPro" id="IPR004506">
    <property type="entry name" value="MnmA-like"/>
</dbReference>
<evidence type="ECO:0000256" key="2">
    <source>
        <dbReference type="ARBA" id="ARBA00022555"/>
    </source>
</evidence>
<comment type="similarity">
    <text evidence="10">Belongs to the MnmA/TRMU family.</text>
</comment>
<dbReference type="NCBIfam" id="NF001138">
    <property type="entry name" value="PRK00143.1"/>
    <property type="match status" value="1"/>
</dbReference>
<accession>A0A9W6GD62</accession>
<dbReference type="Gene3D" id="2.40.30.10">
    <property type="entry name" value="Translation factors"/>
    <property type="match status" value="1"/>
</dbReference>
<reference evidence="13" key="1">
    <citation type="submission" date="2022-12" db="EMBL/GenBank/DDBJ databases">
        <title>Reference genome sequencing for broad-spectrum identification of bacterial and archaeal isolates by mass spectrometry.</title>
        <authorList>
            <person name="Sekiguchi Y."/>
            <person name="Tourlousse D.M."/>
        </authorList>
    </citation>
    <scope>NUCLEOTIDE SEQUENCE</scope>
    <source>
        <strain evidence="13">TSL-P1</strain>
    </source>
</reference>
<keyword evidence="1 10" id="KW-0963">Cytoplasm</keyword>
<feature type="binding site" evidence="10">
    <location>
        <position position="113"/>
    </location>
    <ligand>
        <name>ATP</name>
        <dbReference type="ChEBI" id="CHEBI:30616"/>
    </ligand>
</feature>
<dbReference type="FunFam" id="2.30.30.280:FF:000001">
    <property type="entry name" value="tRNA-specific 2-thiouridylase MnmA"/>
    <property type="match status" value="1"/>
</dbReference>
<dbReference type="InterPro" id="IPR014729">
    <property type="entry name" value="Rossmann-like_a/b/a_fold"/>
</dbReference>
<dbReference type="AlphaFoldDB" id="A0A9W6GD62"/>
<evidence type="ECO:0000256" key="10">
    <source>
        <dbReference type="HAMAP-Rule" id="MF_00144"/>
    </source>
</evidence>
<keyword evidence="7 10" id="KW-0694">RNA-binding</keyword>
<keyword evidence="8" id="KW-1015">Disulfide bond</keyword>
<feature type="domain" description="tRNA-specific 2-thiouridylase MnmA-like C-terminal" evidence="11">
    <location>
        <begin position="261"/>
        <end position="335"/>
    </location>
</feature>
<dbReference type="GO" id="GO:0005737">
    <property type="term" value="C:cytoplasm"/>
    <property type="evidence" value="ECO:0007669"/>
    <property type="project" value="UniProtKB-SubCell"/>
</dbReference>
<dbReference type="GO" id="GO:0000049">
    <property type="term" value="F:tRNA binding"/>
    <property type="evidence" value="ECO:0007669"/>
    <property type="project" value="UniProtKB-KW"/>
</dbReference>
<feature type="site" description="Interaction with tRNA" evidence="10">
    <location>
        <position position="114"/>
    </location>
</feature>
<feature type="binding site" evidence="10">
    <location>
        <begin position="7"/>
        <end position="14"/>
    </location>
    <ligand>
        <name>ATP</name>
        <dbReference type="ChEBI" id="CHEBI:30616"/>
    </ligand>
</feature>
<protein>
    <recommendedName>
        <fullName evidence="10">tRNA-specific 2-thiouridylase MnmA</fullName>
        <ecNumber evidence="10">2.8.1.13</ecNumber>
    </recommendedName>
</protein>
<evidence type="ECO:0000256" key="4">
    <source>
        <dbReference type="ARBA" id="ARBA00022694"/>
    </source>
</evidence>
<feature type="region of interest" description="Interaction with tRNA" evidence="10">
    <location>
        <begin position="135"/>
        <end position="137"/>
    </location>
</feature>